<sequence length="89" mass="9784">MTSDTVHATLRGWKETAWTESHVASTQLLRWSDPIASGIMRPSTWPMLLLAPEGHCEDSQPLRTLDKVSSAPTTGGRASKMAAPNQRIR</sequence>
<dbReference type="AlphaFoldDB" id="A0AAW1FFM4"/>
<feature type="region of interest" description="Disordered" evidence="1">
    <location>
        <begin position="66"/>
        <end position="89"/>
    </location>
</feature>
<reference evidence="2 3" key="1">
    <citation type="journal article" date="2024" name="Genome Biol. Evol.">
        <title>Chromosome-level genome assembly of the viviparous eelpout Zoarces viviparus.</title>
        <authorList>
            <person name="Fuhrmann N."/>
            <person name="Brasseur M.V."/>
            <person name="Bakowski C.E."/>
            <person name="Podsiadlowski L."/>
            <person name="Prost S."/>
            <person name="Krehenwinkel H."/>
            <person name="Mayer C."/>
        </authorList>
    </citation>
    <scope>NUCLEOTIDE SEQUENCE [LARGE SCALE GENOMIC DNA]</scope>
    <source>
        <strain evidence="2">NO-MEL_2022_Ind0_liver</strain>
    </source>
</reference>
<keyword evidence="3" id="KW-1185">Reference proteome</keyword>
<dbReference type="EMBL" id="JBCEZU010000067">
    <property type="protein sequence ID" value="KAK9533326.1"/>
    <property type="molecule type" value="Genomic_DNA"/>
</dbReference>
<accession>A0AAW1FFM4</accession>
<name>A0AAW1FFM4_ZOAVI</name>
<proteinExistence type="predicted"/>
<protein>
    <submittedName>
        <fullName evidence="2">Uncharacterized protein</fullName>
    </submittedName>
</protein>
<organism evidence="2 3">
    <name type="scientific">Zoarces viviparus</name>
    <name type="common">Viviparous eelpout</name>
    <name type="synonym">Blennius viviparus</name>
    <dbReference type="NCBI Taxonomy" id="48416"/>
    <lineage>
        <taxon>Eukaryota</taxon>
        <taxon>Metazoa</taxon>
        <taxon>Chordata</taxon>
        <taxon>Craniata</taxon>
        <taxon>Vertebrata</taxon>
        <taxon>Euteleostomi</taxon>
        <taxon>Actinopterygii</taxon>
        <taxon>Neopterygii</taxon>
        <taxon>Teleostei</taxon>
        <taxon>Neoteleostei</taxon>
        <taxon>Acanthomorphata</taxon>
        <taxon>Eupercaria</taxon>
        <taxon>Perciformes</taxon>
        <taxon>Cottioidei</taxon>
        <taxon>Zoarcales</taxon>
        <taxon>Zoarcidae</taxon>
        <taxon>Zoarcinae</taxon>
        <taxon>Zoarces</taxon>
    </lineage>
</organism>
<gene>
    <name evidence="2" type="ORF">VZT92_008450</name>
</gene>
<evidence type="ECO:0000313" key="3">
    <source>
        <dbReference type="Proteomes" id="UP001488805"/>
    </source>
</evidence>
<dbReference type="Proteomes" id="UP001488805">
    <property type="component" value="Unassembled WGS sequence"/>
</dbReference>
<evidence type="ECO:0000256" key="1">
    <source>
        <dbReference type="SAM" id="MobiDB-lite"/>
    </source>
</evidence>
<comment type="caution">
    <text evidence="2">The sequence shown here is derived from an EMBL/GenBank/DDBJ whole genome shotgun (WGS) entry which is preliminary data.</text>
</comment>
<evidence type="ECO:0000313" key="2">
    <source>
        <dbReference type="EMBL" id="KAK9533326.1"/>
    </source>
</evidence>